<protein>
    <submittedName>
        <fullName evidence="2">Uncharacterized protein</fullName>
    </submittedName>
</protein>
<dbReference type="AlphaFoldDB" id="A0A543ISA4"/>
<feature type="region of interest" description="Disordered" evidence="1">
    <location>
        <begin position="1"/>
        <end position="45"/>
    </location>
</feature>
<comment type="caution">
    <text evidence="2">The sequence shown here is derived from an EMBL/GenBank/DDBJ whole genome shotgun (WGS) entry which is preliminary data.</text>
</comment>
<feature type="compositionally biased region" description="Low complexity" evidence="1">
    <location>
        <begin position="16"/>
        <end position="29"/>
    </location>
</feature>
<dbReference type="EMBL" id="VFPQ01000001">
    <property type="protein sequence ID" value="TQM73448.1"/>
    <property type="molecule type" value="Genomic_DNA"/>
</dbReference>
<accession>A0A543ISA4</accession>
<evidence type="ECO:0000313" key="3">
    <source>
        <dbReference type="Proteomes" id="UP000319213"/>
    </source>
</evidence>
<reference evidence="2 3" key="1">
    <citation type="submission" date="2019-06" db="EMBL/GenBank/DDBJ databases">
        <title>Sequencing the genomes of 1000 actinobacteria strains.</title>
        <authorList>
            <person name="Klenk H.-P."/>
        </authorList>
    </citation>
    <scope>NUCLEOTIDE SEQUENCE [LARGE SCALE GENOMIC DNA]</scope>
    <source>
        <strain evidence="2 3">DSM 43186</strain>
    </source>
</reference>
<proteinExistence type="predicted"/>
<dbReference type="RefSeq" id="WP_142257752.1">
    <property type="nucleotide sequence ID" value="NZ_BMPV01000004.1"/>
</dbReference>
<sequence length="68" mass="7814">MSQGRHPTRRGRPGDPAELPGEPEYPGELHWYDLPDDDAELEDDRPAPRARWRLSRALTVLAAWRGRP</sequence>
<name>A0A543ISA4_9ACTN</name>
<feature type="compositionally biased region" description="Basic residues" evidence="1">
    <location>
        <begin position="1"/>
        <end position="11"/>
    </location>
</feature>
<evidence type="ECO:0000313" key="2">
    <source>
        <dbReference type="EMBL" id="TQM73448.1"/>
    </source>
</evidence>
<feature type="compositionally biased region" description="Acidic residues" evidence="1">
    <location>
        <begin position="34"/>
        <end position="43"/>
    </location>
</feature>
<organism evidence="2 3">
    <name type="scientific">Thermopolyspora flexuosa</name>
    <dbReference type="NCBI Taxonomy" id="103836"/>
    <lineage>
        <taxon>Bacteria</taxon>
        <taxon>Bacillati</taxon>
        <taxon>Actinomycetota</taxon>
        <taxon>Actinomycetes</taxon>
        <taxon>Streptosporangiales</taxon>
        <taxon>Streptosporangiaceae</taxon>
        <taxon>Thermopolyspora</taxon>
    </lineage>
</organism>
<gene>
    <name evidence="2" type="ORF">FHX40_0088</name>
</gene>
<dbReference type="Proteomes" id="UP000319213">
    <property type="component" value="Unassembled WGS sequence"/>
</dbReference>
<evidence type="ECO:0000256" key="1">
    <source>
        <dbReference type="SAM" id="MobiDB-lite"/>
    </source>
</evidence>
<keyword evidence="3" id="KW-1185">Reference proteome</keyword>